<proteinExistence type="predicted"/>
<dbReference type="Proteomes" id="UP000823775">
    <property type="component" value="Unassembled WGS sequence"/>
</dbReference>
<organism evidence="1 2">
    <name type="scientific">Datura stramonium</name>
    <name type="common">Jimsonweed</name>
    <name type="synonym">Common thornapple</name>
    <dbReference type="NCBI Taxonomy" id="4076"/>
    <lineage>
        <taxon>Eukaryota</taxon>
        <taxon>Viridiplantae</taxon>
        <taxon>Streptophyta</taxon>
        <taxon>Embryophyta</taxon>
        <taxon>Tracheophyta</taxon>
        <taxon>Spermatophyta</taxon>
        <taxon>Magnoliopsida</taxon>
        <taxon>eudicotyledons</taxon>
        <taxon>Gunneridae</taxon>
        <taxon>Pentapetalae</taxon>
        <taxon>asterids</taxon>
        <taxon>lamiids</taxon>
        <taxon>Solanales</taxon>
        <taxon>Solanaceae</taxon>
        <taxon>Solanoideae</taxon>
        <taxon>Datureae</taxon>
        <taxon>Datura</taxon>
    </lineage>
</organism>
<name>A0ABS8SRH4_DATST</name>
<gene>
    <name evidence="1" type="ORF">HAX54_046607</name>
</gene>
<dbReference type="EMBL" id="JACEIK010000738">
    <property type="protein sequence ID" value="MCD7461615.1"/>
    <property type="molecule type" value="Genomic_DNA"/>
</dbReference>
<protein>
    <submittedName>
        <fullName evidence="1">Uncharacterized protein</fullName>
    </submittedName>
</protein>
<reference evidence="1 2" key="1">
    <citation type="journal article" date="2021" name="BMC Genomics">
        <title>Datura genome reveals duplications of psychoactive alkaloid biosynthetic genes and high mutation rate following tissue culture.</title>
        <authorList>
            <person name="Rajewski A."/>
            <person name="Carter-House D."/>
            <person name="Stajich J."/>
            <person name="Litt A."/>
        </authorList>
    </citation>
    <scope>NUCLEOTIDE SEQUENCE [LARGE SCALE GENOMIC DNA]</scope>
    <source>
        <strain evidence="1">AR-01</strain>
    </source>
</reference>
<evidence type="ECO:0000313" key="2">
    <source>
        <dbReference type="Proteomes" id="UP000823775"/>
    </source>
</evidence>
<sequence>KLPSYNEELVLVTHHMSAIIAGTSVEKKGNPGESAIPYRIGRYDCLHACDNDASINLIYLPIYEQSG</sequence>
<keyword evidence="2" id="KW-1185">Reference proteome</keyword>
<accession>A0ABS8SRH4</accession>
<feature type="non-terminal residue" evidence="1">
    <location>
        <position position="1"/>
    </location>
</feature>
<comment type="caution">
    <text evidence="1">The sequence shown here is derived from an EMBL/GenBank/DDBJ whole genome shotgun (WGS) entry which is preliminary data.</text>
</comment>
<evidence type="ECO:0000313" key="1">
    <source>
        <dbReference type="EMBL" id="MCD7461615.1"/>
    </source>
</evidence>